<gene>
    <name evidence="1" type="ORF">K488DRAFT_74453</name>
</gene>
<reference evidence="1" key="2">
    <citation type="journal article" date="2022" name="New Phytol.">
        <title>Evolutionary transition to the ectomycorrhizal habit in the genomes of a hyperdiverse lineage of mushroom-forming fungi.</title>
        <authorList>
            <person name="Looney B."/>
            <person name="Miyauchi S."/>
            <person name="Morin E."/>
            <person name="Drula E."/>
            <person name="Courty P.E."/>
            <person name="Kohler A."/>
            <person name="Kuo A."/>
            <person name="LaButti K."/>
            <person name="Pangilinan J."/>
            <person name="Lipzen A."/>
            <person name="Riley R."/>
            <person name="Andreopoulos W."/>
            <person name="He G."/>
            <person name="Johnson J."/>
            <person name="Nolan M."/>
            <person name="Tritt A."/>
            <person name="Barry K.W."/>
            <person name="Grigoriev I.V."/>
            <person name="Nagy L.G."/>
            <person name="Hibbett D."/>
            <person name="Henrissat B."/>
            <person name="Matheny P.B."/>
            <person name="Labbe J."/>
            <person name="Martin F.M."/>
        </authorList>
    </citation>
    <scope>NUCLEOTIDE SEQUENCE</scope>
    <source>
        <strain evidence="1">EC-137</strain>
    </source>
</reference>
<sequence>MCSARGLFYDVGSAQHTISLLWLSGSFAHADVERIGANLVPHPPSKAVRPRNVLATTSPDFLQADSRPGPVCGFTTLQTDGARDHATPSAFGEDGGMVGNSPKEVVLPAYACLCSDFALANSRLRRPPPQRNLVLSYACSLDCDHHFLTLFLQNLLSRPDTTSLRSNYSGLSRKSFCKHFKEPGPENFSFTPVSNTVGTPDEGILRSPTAYSGYDFRPAAFAIKSPSRFPVGIRFYIDRIIPSEPVLQASIDFREVAVAGLAAFGFVLACISGASGNPSNASPIQVSCPCPRNEADGEQQEQTGAYEPIYKSPPSTCLERYDALS</sequence>
<comment type="caution">
    <text evidence="1">The sequence shown here is derived from an EMBL/GenBank/DDBJ whole genome shotgun (WGS) entry which is preliminary data.</text>
</comment>
<name>A0ACB8Q6Y8_9AGAM</name>
<dbReference type="Proteomes" id="UP000814128">
    <property type="component" value="Unassembled WGS sequence"/>
</dbReference>
<dbReference type="EMBL" id="MU273882">
    <property type="protein sequence ID" value="KAI0027553.1"/>
    <property type="molecule type" value="Genomic_DNA"/>
</dbReference>
<protein>
    <submittedName>
        <fullName evidence="1">Uncharacterized protein</fullName>
    </submittedName>
</protein>
<evidence type="ECO:0000313" key="2">
    <source>
        <dbReference type="Proteomes" id="UP000814128"/>
    </source>
</evidence>
<keyword evidence="2" id="KW-1185">Reference proteome</keyword>
<organism evidence="1 2">
    <name type="scientific">Vararia minispora EC-137</name>
    <dbReference type="NCBI Taxonomy" id="1314806"/>
    <lineage>
        <taxon>Eukaryota</taxon>
        <taxon>Fungi</taxon>
        <taxon>Dikarya</taxon>
        <taxon>Basidiomycota</taxon>
        <taxon>Agaricomycotina</taxon>
        <taxon>Agaricomycetes</taxon>
        <taxon>Russulales</taxon>
        <taxon>Lachnocladiaceae</taxon>
        <taxon>Vararia</taxon>
    </lineage>
</organism>
<proteinExistence type="predicted"/>
<accession>A0ACB8Q6Y8</accession>
<evidence type="ECO:0000313" key="1">
    <source>
        <dbReference type="EMBL" id="KAI0027553.1"/>
    </source>
</evidence>
<reference evidence="1" key="1">
    <citation type="submission" date="2021-02" db="EMBL/GenBank/DDBJ databases">
        <authorList>
            <consortium name="DOE Joint Genome Institute"/>
            <person name="Ahrendt S."/>
            <person name="Looney B.P."/>
            <person name="Miyauchi S."/>
            <person name="Morin E."/>
            <person name="Drula E."/>
            <person name="Courty P.E."/>
            <person name="Chicoki N."/>
            <person name="Fauchery L."/>
            <person name="Kohler A."/>
            <person name="Kuo A."/>
            <person name="Labutti K."/>
            <person name="Pangilinan J."/>
            <person name="Lipzen A."/>
            <person name="Riley R."/>
            <person name="Andreopoulos W."/>
            <person name="He G."/>
            <person name="Johnson J."/>
            <person name="Barry K.W."/>
            <person name="Grigoriev I.V."/>
            <person name="Nagy L."/>
            <person name="Hibbett D."/>
            <person name="Henrissat B."/>
            <person name="Matheny P.B."/>
            <person name="Labbe J."/>
            <person name="Martin F."/>
        </authorList>
    </citation>
    <scope>NUCLEOTIDE SEQUENCE</scope>
    <source>
        <strain evidence="1">EC-137</strain>
    </source>
</reference>